<dbReference type="PANTHER" id="PTHR31001:SF40">
    <property type="entry name" value="ZN(II)2CYS6 TRANSCRIPTION FACTOR (EUROFUNG)"/>
    <property type="match status" value="1"/>
</dbReference>
<reference evidence="5 6" key="1">
    <citation type="submission" date="2018-01" db="EMBL/GenBank/DDBJ databases">
        <title>Genome characterization of the sugarcane-associated fungus Trichoderma ghanense CCMA-1212 and their application in lignocelulose bioconversion.</title>
        <authorList>
            <person name="Steindorff A.S."/>
            <person name="Mendes T.D."/>
            <person name="Vilela E.S.D."/>
            <person name="Rodrigues D.S."/>
            <person name="Formighieri E.F."/>
            <person name="Melo I.S."/>
            <person name="Favaro L.C.L."/>
        </authorList>
    </citation>
    <scope>NUCLEOTIDE SEQUENCE [LARGE SCALE GENOMIC DNA]</scope>
    <source>
        <strain evidence="5 6">CCMA-1212</strain>
    </source>
</reference>
<dbReference type="Pfam" id="PF04082">
    <property type="entry name" value="Fungal_trans"/>
    <property type="match status" value="1"/>
</dbReference>
<keyword evidence="6" id="KW-1185">Reference proteome</keyword>
<organism evidence="5 6">
    <name type="scientific">Trichoderma ghanense</name>
    <dbReference type="NCBI Taxonomy" id="65468"/>
    <lineage>
        <taxon>Eukaryota</taxon>
        <taxon>Fungi</taxon>
        <taxon>Dikarya</taxon>
        <taxon>Ascomycota</taxon>
        <taxon>Pezizomycotina</taxon>
        <taxon>Sordariomycetes</taxon>
        <taxon>Hypocreomycetidae</taxon>
        <taxon>Hypocreales</taxon>
        <taxon>Hypocreaceae</taxon>
        <taxon>Trichoderma</taxon>
    </lineage>
</organism>
<evidence type="ECO:0000313" key="6">
    <source>
        <dbReference type="Proteomes" id="UP001642720"/>
    </source>
</evidence>
<dbReference type="SMART" id="SM00906">
    <property type="entry name" value="Fungal_trans"/>
    <property type="match status" value="1"/>
</dbReference>
<dbReference type="RefSeq" id="XP_073555850.1">
    <property type="nucleotide sequence ID" value="XM_073705741.1"/>
</dbReference>
<dbReference type="EMBL" id="PPTA01000013">
    <property type="protein sequence ID" value="TFA99648.1"/>
    <property type="molecule type" value="Genomic_DNA"/>
</dbReference>
<dbReference type="InterPro" id="IPR050613">
    <property type="entry name" value="Sec_Metabolite_Reg"/>
</dbReference>
<evidence type="ECO:0000256" key="3">
    <source>
        <dbReference type="ARBA" id="ARBA00023242"/>
    </source>
</evidence>
<proteinExistence type="predicted"/>
<comment type="subcellular location">
    <subcellularLocation>
        <location evidence="1">Nucleus</location>
    </subcellularLocation>
</comment>
<dbReference type="Gene3D" id="4.10.240.10">
    <property type="entry name" value="Zn(2)-C6 fungal-type DNA-binding domain"/>
    <property type="match status" value="1"/>
</dbReference>
<evidence type="ECO:0000259" key="4">
    <source>
        <dbReference type="PROSITE" id="PS50048"/>
    </source>
</evidence>
<dbReference type="GeneID" id="300580191"/>
<keyword evidence="3" id="KW-0539">Nucleus</keyword>
<dbReference type="SUPFAM" id="SSF57701">
    <property type="entry name" value="Zn2/Cys6 DNA-binding domain"/>
    <property type="match status" value="1"/>
</dbReference>
<dbReference type="CDD" id="cd12148">
    <property type="entry name" value="fungal_TF_MHR"/>
    <property type="match status" value="1"/>
</dbReference>
<dbReference type="SMART" id="SM00066">
    <property type="entry name" value="GAL4"/>
    <property type="match status" value="1"/>
</dbReference>
<evidence type="ECO:0000256" key="1">
    <source>
        <dbReference type="ARBA" id="ARBA00004123"/>
    </source>
</evidence>
<comment type="caution">
    <text evidence="5">The sequence shown here is derived from an EMBL/GenBank/DDBJ whole genome shotgun (WGS) entry which is preliminary data.</text>
</comment>
<feature type="domain" description="Zn(2)-C6 fungal-type" evidence="4">
    <location>
        <begin position="20"/>
        <end position="52"/>
    </location>
</feature>
<dbReference type="PROSITE" id="PS00463">
    <property type="entry name" value="ZN2_CY6_FUNGAL_1"/>
    <property type="match status" value="1"/>
</dbReference>
<evidence type="ECO:0000313" key="5">
    <source>
        <dbReference type="EMBL" id="TFA99648.1"/>
    </source>
</evidence>
<dbReference type="Pfam" id="PF00172">
    <property type="entry name" value="Zn_clus"/>
    <property type="match status" value="1"/>
</dbReference>
<dbReference type="InterPro" id="IPR001138">
    <property type="entry name" value="Zn2Cys6_DnaBD"/>
</dbReference>
<dbReference type="PROSITE" id="PS50048">
    <property type="entry name" value="ZN2_CY6_FUNGAL_2"/>
    <property type="match status" value="1"/>
</dbReference>
<dbReference type="InterPro" id="IPR007219">
    <property type="entry name" value="XnlR_reg_dom"/>
</dbReference>
<dbReference type="PANTHER" id="PTHR31001">
    <property type="entry name" value="UNCHARACTERIZED TRANSCRIPTIONAL REGULATORY PROTEIN"/>
    <property type="match status" value="1"/>
</dbReference>
<accession>A0ABY2GUN8</accession>
<dbReference type="InterPro" id="IPR036864">
    <property type="entry name" value="Zn2-C6_fun-type_DNA-bd_sf"/>
</dbReference>
<protein>
    <recommendedName>
        <fullName evidence="4">Zn(2)-C6 fungal-type domain-containing protein</fullName>
    </recommendedName>
</protein>
<keyword evidence="2" id="KW-0479">Metal-binding</keyword>
<dbReference type="Proteomes" id="UP001642720">
    <property type="component" value="Unassembled WGS sequence"/>
</dbReference>
<gene>
    <name evidence="5" type="ORF">CCMA1212_008618</name>
</gene>
<sequence length="646" mass="72207">MDLRTPGMNVPRTKNGRPVACEPCRQRKYACDRALPICQRCQRSRMQQQCRYISRASPITPTSTLRSGNGATADTNSLRGHLAELSPRLVNDWQHIESARSSSALNLMTVTRCFASADETAETPRRSHEHAYAAMSKEDLQIALDVLESLPSPEAERVLAKPHINPFDGWIPLETTGLLAELRSTFASAFRSDSDRGRLVGLALTIFSNTAQRVPHTQIDSVEDWYTLLSGSCLRWETVGLLFSSWALAALQNKEEIDQYRPRILALRFFDMMESCIGFCRGNTADNVLLIYLVYRTNDNFWRLHIETVSLVSAMGLDALSDSSIRDCRISKQSERRLFTAIYVLDKAASTFAGRPPLLASSRCTTALPLDISNTILSRFAPGEKPKPESLGIDDQGWNTSGRVYATTSLRARGLIAHIREELLAMALNKRQRNPLKLALRTEEVDTYNHLPSQLQLSSGNKSLRGLEPQVLYTKLFIKLEHLQNLFLIERMLQEARPNLLSNDLIQRSVDIVSVTVTFWTHNDTLVGMEGDHEWFIMGYAVPAAVVLCECLVQGNDNGCLASSRSSIIGQLSLLVGFMEWLVSKAPNVCGCYKAKTIIAKVLDRVLNRSSGVFDDSATNSRHQQAKDGAACLHDLRDIDTFKWLV</sequence>
<name>A0ABY2GUN8_9HYPO</name>
<dbReference type="CDD" id="cd00067">
    <property type="entry name" value="GAL4"/>
    <property type="match status" value="1"/>
</dbReference>
<evidence type="ECO:0000256" key="2">
    <source>
        <dbReference type="ARBA" id="ARBA00022723"/>
    </source>
</evidence>